<feature type="compositionally biased region" description="Basic and acidic residues" evidence="1">
    <location>
        <begin position="16"/>
        <end position="25"/>
    </location>
</feature>
<evidence type="ECO:0000313" key="2">
    <source>
        <dbReference type="EMBL" id="KAA3467712.1"/>
    </source>
</evidence>
<organism evidence="2 3">
    <name type="scientific">Gossypium australe</name>
    <dbReference type="NCBI Taxonomy" id="47621"/>
    <lineage>
        <taxon>Eukaryota</taxon>
        <taxon>Viridiplantae</taxon>
        <taxon>Streptophyta</taxon>
        <taxon>Embryophyta</taxon>
        <taxon>Tracheophyta</taxon>
        <taxon>Spermatophyta</taxon>
        <taxon>Magnoliopsida</taxon>
        <taxon>eudicotyledons</taxon>
        <taxon>Gunneridae</taxon>
        <taxon>Pentapetalae</taxon>
        <taxon>rosids</taxon>
        <taxon>malvids</taxon>
        <taxon>Malvales</taxon>
        <taxon>Malvaceae</taxon>
        <taxon>Malvoideae</taxon>
        <taxon>Gossypium</taxon>
    </lineage>
</organism>
<protein>
    <submittedName>
        <fullName evidence="2">Uncharacterized protein</fullName>
    </submittedName>
</protein>
<name>A0A5B6VF10_9ROSI</name>
<reference evidence="3" key="1">
    <citation type="journal article" date="2019" name="Plant Biotechnol. J.">
        <title>Genome sequencing of the Australian wild diploid species Gossypium australe highlights disease resistance and delayed gland morphogenesis.</title>
        <authorList>
            <person name="Cai Y."/>
            <person name="Cai X."/>
            <person name="Wang Q."/>
            <person name="Wang P."/>
            <person name="Zhang Y."/>
            <person name="Cai C."/>
            <person name="Xu Y."/>
            <person name="Wang K."/>
            <person name="Zhou Z."/>
            <person name="Wang C."/>
            <person name="Geng S."/>
            <person name="Li B."/>
            <person name="Dong Q."/>
            <person name="Hou Y."/>
            <person name="Wang H."/>
            <person name="Ai P."/>
            <person name="Liu Z."/>
            <person name="Yi F."/>
            <person name="Sun M."/>
            <person name="An G."/>
            <person name="Cheng J."/>
            <person name="Zhang Y."/>
            <person name="Shi Q."/>
            <person name="Xie Y."/>
            <person name="Shi X."/>
            <person name="Chang Y."/>
            <person name="Huang F."/>
            <person name="Chen Y."/>
            <person name="Hong S."/>
            <person name="Mi L."/>
            <person name="Sun Q."/>
            <person name="Zhang L."/>
            <person name="Zhou B."/>
            <person name="Peng R."/>
            <person name="Zhang X."/>
            <person name="Liu F."/>
        </authorList>
    </citation>
    <scope>NUCLEOTIDE SEQUENCE [LARGE SCALE GENOMIC DNA]</scope>
    <source>
        <strain evidence="3">cv. PA1801</strain>
    </source>
</reference>
<dbReference type="AlphaFoldDB" id="A0A5B6VF10"/>
<dbReference type="Proteomes" id="UP000325315">
    <property type="component" value="Unassembled WGS sequence"/>
</dbReference>
<dbReference type="EMBL" id="SMMG02000007">
    <property type="protein sequence ID" value="KAA3467712.1"/>
    <property type="molecule type" value="Genomic_DNA"/>
</dbReference>
<evidence type="ECO:0000313" key="3">
    <source>
        <dbReference type="Proteomes" id="UP000325315"/>
    </source>
</evidence>
<feature type="region of interest" description="Disordered" evidence="1">
    <location>
        <begin position="1"/>
        <end position="30"/>
    </location>
</feature>
<accession>A0A5B6VF10</accession>
<sequence>MVNDKNRKKSSPPAERCGEIQEHIDTGTYSEETNNKHAKLFTFMVQCPVSNPSSENMYGYRRQA</sequence>
<proteinExistence type="predicted"/>
<comment type="caution">
    <text evidence="2">The sequence shown here is derived from an EMBL/GenBank/DDBJ whole genome shotgun (WGS) entry which is preliminary data.</text>
</comment>
<evidence type="ECO:0000256" key="1">
    <source>
        <dbReference type="SAM" id="MobiDB-lite"/>
    </source>
</evidence>
<keyword evidence="3" id="KW-1185">Reference proteome</keyword>
<gene>
    <name evidence="2" type="ORF">EPI10_002701</name>
</gene>
<feature type="compositionally biased region" description="Basic residues" evidence="1">
    <location>
        <begin position="1"/>
        <end position="10"/>
    </location>
</feature>